<dbReference type="InterPro" id="IPR014284">
    <property type="entry name" value="RNA_pol_sigma-70_dom"/>
</dbReference>
<organism evidence="7 8">
    <name type="scientific">Sporosarcina psychrophila</name>
    <name type="common">Bacillus psychrophilus</name>
    <dbReference type="NCBI Taxonomy" id="1476"/>
    <lineage>
        <taxon>Bacteria</taxon>
        <taxon>Bacillati</taxon>
        <taxon>Bacillota</taxon>
        <taxon>Bacilli</taxon>
        <taxon>Bacillales</taxon>
        <taxon>Caryophanaceae</taxon>
        <taxon>Sporosarcina</taxon>
    </lineage>
</organism>
<dbReference type="NCBIfam" id="TIGR02937">
    <property type="entry name" value="sigma70-ECF"/>
    <property type="match status" value="1"/>
</dbReference>
<evidence type="ECO:0000256" key="3">
    <source>
        <dbReference type="ARBA" id="ARBA00023082"/>
    </source>
</evidence>
<feature type="domain" description="RNA polymerase sigma factor 70 region 4 type 2" evidence="6">
    <location>
        <begin position="117"/>
        <end position="159"/>
    </location>
</feature>
<dbReference type="InterPro" id="IPR007627">
    <property type="entry name" value="RNA_pol_sigma70_r2"/>
</dbReference>
<protein>
    <submittedName>
        <fullName evidence="7">RNA polymerase sigma-70 factor (ECF subfamily)</fullName>
    </submittedName>
</protein>
<keyword evidence="4" id="KW-0804">Transcription</keyword>
<proteinExistence type="inferred from homology"/>
<dbReference type="InterPro" id="IPR013249">
    <property type="entry name" value="RNA_pol_sigma70_r4_t2"/>
</dbReference>
<dbReference type="Proteomes" id="UP001549104">
    <property type="component" value="Unassembled WGS sequence"/>
</dbReference>
<dbReference type="PANTHER" id="PTHR43133">
    <property type="entry name" value="RNA POLYMERASE ECF-TYPE SIGMA FACTO"/>
    <property type="match status" value="1"/>
</dbReference>
<name>A0ABV2KDF6_SPOPS</name>
<evidence type="ECO:0000256" key="1">
    <source>
        <dbReference type="ARBA" id="ARBA00010641"/>
    </source>
</evidence>
<evidence type="ECO:0000256" key="2">
    <source>
        <dbReference type="ARBA" id="ARBA00023015"/>
    </source>
</evidence>
<dbReference type="Gene3D" id="1.10.10.10">
    <property type="entry name" value="Winged helix-like DNA-binding domain superfamily/Winged helix DNA-binding domain"/>
    <property type="match status" value="1"/>
</dbReference>
<comment type="similarity">
    <text evidence="1">Belongs to the sigma-70 factor family. ECF subfamily.</text>
</comment>
<dbReference type="InterPro" id="IPR013324">
    <property type="entry name" value="RNA_pol_sigma_r3/r4-like"/>
</dbReference>
<evidence type="ECO:0000313" key="8">
    <source>
        <dbReference type="Proteomes" id="UP001549104"/>
    </source>
</evidence>
<evidence type="ECO:0000256" key="4">
    <source>
        <dbReference type="ARBA" id="ARBA00023163"/>
    </source>
</evidence>
<keyword evidence="2" id="KW-0805">Transcription regulation</keyword>
<sequence length="175" mass="20575">MIASISDSIRLKKIKKQDMNAVVDWIDERKSKFYKIGWAYLKNHHDVEDVFHNTIIKVHDKIGQLKEDRYFETWVTSIFINECRAFYRKRKQTEMNSLQEPMDSSPLETTVDVLEDLDQLDEIHKEIIILKYLQGYSQKEIALILKLPVGTVKSRLHRGIMILRKIIEGGEDNGL</sequence>
<dbReference type="InterPro" id="IPR036388">
    <property type="entry name" value="WH-like_DNA-bd_sf"/>
</dbReference>
<accession>A0ABV2KDF6</accession>
<dbReference type="Gene3D" id="1.10.1740.10">
    <property type="match status" value="1"/>
</dbReference>
<dbReference type="EMBL" id="JBEPME010000004">
    <property type="protein sequence ID" value="MET3658038.1"/>
    <property type="molecule type" value="Genomic_DNA"/>
</dbReference>
<dbReference type="PANTHER" id="PTHR43133:SF51">
    <property type="entry name" value="RNA POLYMERASE SIGMA FACTOR"/>
    <property type="match status" value="1"/>
</dbReference>
<dbReference type="InterPro" id="IPR013325">
    <property type="entry name" value="RNA_pol_sigma_r2"/>
</dbReference>
<comment type="caution">
    <text evidence="7">The sequence shown here is derived from an EMBL/GenBank/DDBJ whole genome shotgun (WGS) entry which is preliminary data.</text>
</comment>
<feature type="domain" description="RNA polymerase sigma-70 region 2" evidence="5">
    <location>
        <begin position="31"/>
        <end position="91"/>
    </location>
</feature>
<dbReference type="CDD" id="cd06171">
    <property type="entry name" value="Sigma70_r4"/>
    <property type="match status" value="1"/>
</dbReference>
<dbReference type="SUPFAM" id="SSF88659">
    <property type="entry name" value="Sigma3 and sigma4 domains of RNA polymerase sigma factors"/>
    <property type="match status" value="1"/>
</dbReference>
<dbReference type="RefSeq" id="WP_354313720.1">
    <property type="nucleotide sequence ID" value="NZ_JBEPME010000004.1"/>
</dbReference>
<dbReference type="InterPro" id="IPR039425">
    <property type="entry name" value="RNA_pol_sigma-70-like"/>
</dbReference>
<keyword evidence="8" id="KW-1185">Reference proteome</keyword>
<dbReference type="Pfam" id="PF04542">
    <property type="entry name" value="Sigma70_r2"/>
    <property type="match status" value="1"/>
</dbReference>
<keyword evidence="3" id="KW-0731">Sigma factor</keyword>
<reference evidence="7 8" key="1">
    <citation type="submission" date="2024-06" db="EMBL/GenBank/DDBJ databases">
        <title>Sorghum-associated microbial communities from plants grown in Nebraska, USA.</title>
        <authorList>
            <person name="Schachtman D."/>
        </authorList>
    </citation>
    <scope>NUCLEOTIDE SEQUENCE [LARGE SCALE GENOMIC DNA]</scope>
    <source>
        <strain evidence="7 8">1288</strain>
    </source>
</reference>
<evidence type="ECO:0000259" key="6">
    <source>
        <dbReference type="Pfam" id="PF08281"/>
    </source>
</evidence>
<dbReference type="SUPFAM" id="SSF88946">
    <property type="entry name" value="Sigma2 domain of RNA polymerase sigma factors"/>
    <property type="match status" value="1"/>
</dbReference>
<evidence type="ECO:0000313" key="7">
    <source>
        <dbReference type="EMBL" id="MET3658038.1"/>
    </source>
</evidence>
<dbReference type="Pfam" id="PF08281">
    <property type="entry name" value="Sigma70_r4_2"/>
    <property type="match status" value="1"/>
</dbReference>
<evidence type="ECO:0000259" key="5">
    <source>
        <dbReference type="Pfam" id="PF04542"/>
    </source>
</evidence>
<gene>
    <name evidence="7" type="ORF">ABIC55_003135</name>
</gene>